<gene>
    <name evidence="1" type="ORF">VITISV_026392</name>
</gene>
<dbReference type="AlphaFoldDB" id="A5AHK3"/>
<proteinExistence type="predicted"/>
<reference evidence="1" key="1">
    <citation type="journal article" date="2007" name="PLoS ONE">
        <title>The first genome sequence of an elite grapevine cultivar (Pinot noir Vitis vinifera L.): coping with a highly heterozygous genome.</title>
        <authorList>
            <person name="Velasco R."/>
            <person name="Zharkikh A."/>
            <person name="Troggio M."/>
            <person name="Cartwright D.A."/>
            <person name="Cestaro A."/>
            <person name="Pruss D."/>
            <person name="Pindo M."/>
            <person name="FitzGerald L.M."/>
            <person name="Vezzulli S."/>
            <person name="Reid J."/>
            <person name="Malacarne G."/>
            <person name="Iliev D."/>
            <person name="Coppola G."/>
            <person name="Wardell B."/>
            <person name="Micheletti D."/>
            <person name="Macalma T."/>
            <person name="Facci M."/>
            <person name="Mitchell J.T."/>
            <person name="Perazzolli M."/>
            <person name="Eldredge G."/>
            <person name="Gatto P."/>
            <person name="Oyzerski R."/>
            <person name="Moretto M."/>
            <person name="Gutin N."/>
            <person name="Stefanini M."/>
            <person name="Chen Y."/>
            <person name="Segala C."/>
            <person name="Davenport C."/>
            <person name="Dematte L."/>
            <person name="Mraz A."/>
            <person name="Battilana J."/>
            <person name="Stormo K."/>
            <person name="Costa F."/>
            <person name="Tao Q."/>
            <person name="Si-Ammour A."/>
            <person name="Harkins T."/>
            <person name="Lackey A."/>
            <person name="Perbost C."/>
            <person name="Taillon B."/>
            <person name="Stella A."/>
            <person name="Solovyev V."/>
            <person name="Fawcett J.A."/>
            <person name="Sterck L."/>
            <person name="Vandepoele K."/>
            <person name="Grando S.M."/>
            <person name="Toppo S."/>
            <person name="Moser C."/>
            <person name="Lanchbury J."/>
            <person name="Bogden R."/>
            <person name="Skolnick M."/>
            <person name="Sgaramella V."/>
            <person name="Bhatnagar S.K."/>
            <person name="Fontana P."/>
            <person name="Gutin A."/>
            <person name="Van de Peer Y."/>
            <person name="Salamini F."/>
            <person name="Viola R."/>
        </authorList>
    </citation>
    <scope>NUCLEOTIDE SEQUENCE</scope>
</reference>
<dbReference type="EMBL" id="AM426957">
    <property type="protein sequence ID" value="CAN69038.1"/>
    <property type="molecule type" value="Genomic_DNA"/>
</dbReference>
<sequence length="89" mass="10185">MGPQRWPQVLDMWETDSVRAWFAYTGTADMFEYMNKNMRIANINGDMKKDLIILDATYVKDSQLNIYAIDVSSAIEKSAPTASKKTLMQ</sequence>
<evidence type="ECO:0000313" key="1">
    <source>
        <dbReference type="EMBL" id="CAN69038.1"/>
    </source>
</evidence>
<accession>A5AHK3</accession>
<organism evidence="1">
    <name type="scientific">Vitis vinifera</name>
    <name type="common">Grape</name>
    <dbReference type="NCBI Taxonomy" id="29760"/>
    <lineage>
        <taxon>Eukaryota</taxon>
        <taxon>Viridiplantae</taxon>
        <taxon>Streptophyta</taxon>
        <taxon>Embryophyta</taxon>
        <taxon>Tracheophyta</taxon>
        <taxon>Spermatophyta</taxon>
        <taxon>Magnoliopsida</taxon>
        <taxon>eudicotyledons</taxon>
        <taxon>Gunneridae</taxon>
        <taxon>Pentapetalae</taxon>
        <taxon>rosids</taxon>
        <taxon>Vitales</taxon>
        <taxon>Vitaceae</taxon>
        <taxon>Viteae</taxon>
        <taxon>Vitis</taxon>
    </lineage>
</organism>
<protein>
    <submittedName>
        <fullName evidence="1">Uncharacterized protein</fullName>
    </submittedName>
</protein>
<name>A5AHK3_VITVI</name>